<reference evidence="1 2" key="1">
    <citation type="submission" date="2018-09" db="EMBL/GenBank/DDBJ databases">
        <authorList>
            <person name="Li J."/>
        </authorList>
    </citation>
    <scope>NUCLEOTIDE SEQUENCE [LARGE SCALE GENOMIC DNA]</scope>
    <source>
        <strain evidence="1 2">2129</strain>
    </source>
</reference>
<gene>
    <name evidence="1" type="ORF">D5R93_07455</name>
</gene>
<accession>A0ABM6Z3J0</accession>
<name>A0ABM6Z3J0_9ACTO</name>
<proteinExistence type="predicted"/>
<dbReference type="Proteomes" id="UP000273001">
    <property type="component" value="Chromosome"/>
</dbReference>
<keyword evidence="2" id="KW-1185">Reference proteome</keyword>
<evidence type="ECO:0000313" key="1">
    <source>
        <dbReference type="EMBL" id="AYD89901.1"/>
    </source>
</evidence>
<protein>
    <submittedName>
        <fullName evidence="1">Uncharacterized protein</fullName>
    </submittedName>
</protein>
<evidence type="ECO:0000313" key="2">
    <source>
        <dbReference type="Proteomes" id="UP000273001"/>
    </source>
</evidence>
<sequence>MLLAPWVPSARSSLHRAPAAASTVAPAEDYVPFRGLDTATARELLSVLPGRALSDRQNRAPSLGALLAACASADGSVRLSGYGIGPQREDERLSVEAVWVGDTDLAEYKVDERHGPGCQCDSLWQAVARRYRLDAQDGPDEVLRTRPEWAGGAQGWRLWWD</sequence>
<organism evidence="1 2">
    <name type="scientific">Actinomyces lilanjuaniae</name>
    <dbReference type="NCBI Taxonomy" id="2321394"/>
    <lineage>
        <taxon>Bacteria</taxon>
        <taxon>Bacillati</taxon>
        <taxon>Actinomycetota</taxon>
        <taxon>Actinomycetes</taxon>
        <taxon>Actinomycetales</taxon>
        <taxon>Actinomycetaceae</taxon>
        <taxon>Actinomyces</taxon>
    </lineage>
</organism>
<dbReference type="EMBL" id="CP032514">
    <property type="protein sequence ID" value="AYD89901.1"/>
    <property type="molecule type" value="Genomic_DNA"/>
</dbReference>